<dbReference type="EMBL" id="BLZA01000017">
    <property type="protein sequence ID" value="GHJ86019.1"/>
    <property type="molecule type" value="Genomic_DNA"/>
</dbReference>
<feature type="region of interest" description="Disordered" evidence="1">
    <location>
        <begin position="176"/>
        <end position="228"/>
    </location>
</feature>
<dbReference type="Proteomes" id="UP000620104">
    <property type="component" value="Unassembled WGS sequence"/>
</dbReference>
<proteinExistence type="predicted"/>
<feature type="compositionally biased region" description="Low complexity" evidence="1">
    <location>
        <begin position="107"/>
        <end position="121"/>
    </location>
</feature>
<evidence type="ECO:0000256" key="1">
    <source>
        <dbReference type="SAM" id="MobiDB-lite"/>
    </source>
</evidence>
<feature type="compositionally biased region" description="Low complexity" evidence="1">
    <location>
        <begin position="150"/>
        <end position="159"/>
    </location>
</feature>
<keyword evidence="3" id="KW-1185">Reference proteome</keyword>
<accession>A0A8H3YE35</accession>
<feature type="region of interest" description="Disordered" evidence="1">
    <location>
        <begin position="107"/>
        <end position="162"/>
    </location>
</feature>
<organism evidence="2 3">
    <name type="scientific">Naganishia liquefaciens</name>
    <dbReference type="NCBI Taxonomy" id="104408"/>
    <lineage>
        <taxon>Eukaryota</taxon>
        <taxon>Fungi</taxon>
        <taxon>Dikarya</taxon>
        <taxon>Basidiomycota</taxon>
        <taxon>Agaricomycotina</taxon>
        <taxon>Tremellomycetes</taxon>
        <taxon>Filobasidiales</taxon>
        <taxon>Filobasidiaceae</taxon>
        <taxon>Naganishia</taxon>
    </lineage>
</organism>
<gene>
    <name evidence="2" type="ORF">NliqN6_2421</name>
</gene>
<evidence type="ECO:0000313" key="2">
    <source>
        <dbReference type="EMBL" id="GHJ86019.1"/>
    </source>
</evidence>
<sequence>METSPDDQDSHRDSMANLAHAFTKFRDRLQEALKGMLSAVSGNAPSATEGAVRNHVTASLNGVSQTALNEMMAELRRPTFDSDPPSGPTVSLLTPLATDKLIESQESLLRNRSRSTSRSGSVQIPSKPAYSTGREPTLSGLSGDRGGSPVGSSGPRSPVTMESSLGHTVLGTLPLTENNLSLVPGGSSHKDDSYDSNEDDDQLTVVSALSTDSADTVGTSVSTEDGRK</sequence>
<feature type="compositionally biased region" description="Polar residues" evidence="1">
    <location>
        <begin position="204"/>
        <end position="228"/>
    </location>
</feature>
<name>A0A8H3YE35_9TREE</name>
<reference evidence="2" key="1">
    <citation type="submission" date="2020-07" db="EMBL/GenBank/DDBJ databases">
        <title>Draft Genome Sequence of a Deep-Sea Yeast, Naganishia (Cryptococcus) liquefaciens strain N6.</title>
        <authorList>
            <person name="Han Y.W."/>
            <person name="Kajitani R."/>
            <person name="Morimoto H."/>
            <person name="Parhat M."/>
            <person name="Tsubouchi H."/>
            <person name="Bakenova O."/>
            <person name="Ogata M."/>
            <person name="Argunhan B."/>
            <person name="Aoki R."/>
            <person name="Kajiwara S."/>
            <person name="Itoh T."/>
            <person name="Iwasaki H."/>
        </authorList>
    </citation>
    <scope>NUCLEOTIDE SEQUENCE</scope>
    <source>
        <strain evidence="2">N6</strain>
    </source>
</reference>
<dbReference type="AlphaFoldDB" id="A0A8H3YE35"/>
<evidence type="ECO:0000313" key="3">
    <source>
        <dbReference type="Proteomes" id="UP000620104"/>
    </source>
</evidence>
<protein>
    <submittedName>
        <fullName evidence="2">Uncharacterized protein</fullName>
    </submittedName>
</protein>
<comment type="caution">
    <text evidence="2">The sequence shown here is derived from an EMBL/GenBank/DDBJ whole genome shotgun (WGS) entry which is preliminary data.</text>
</comment>